<dbReference type="PANTHER" id="PTHR45640">
    <property type="entry name" value="HEAT SHOCK PROTEIN HSP-12.2-RELATED"/>
    <property type="match status" value="1"/>
</dbReference>
<feature type="domain" description="SHSP" evidence="3">
    <location>
        <begin position="57"/>
        <end position="165"/>
    </location>
</feature>
<comment type="similarity">
    <text evidence="1 2">Belongs to the small heat shock protein (HSP20) family.</text>
</comment>
<evidence type="ECO:0000256" key="2">
    <source>
        <dbReference type="RuleBase" id="RU003616"/>
    </source>
</evidence>
<keyword evidence="5" id="KW-1185">Reference proteome</keyword>
<evidence type="ECO:0000313" key="5">
    <source>
        <dbReference type="Proteomes" id="UP001159363"/>
    </source>
</evidence>
<dbReference type="Proteomes" id="UP001159363">
    <property type="component" value="Chromosome 6"/>
</dbReference>
<evidence type="ECO:0000256" key="1">
    <source>
        <dbReference type="PROSITE-ProRule" id="PRU00285"/>
    </source>
</evidence>
<dbReference type="Gene3D" id="2.60.40.790">
    <property type="match status" value="1"/>
</dbReference>
<dbReference type="InterPro" id="IPR002068">
    <property type="entry name" value="A-crystallin/Hsp20_dom"/>
</dbReference>
<protein>
    <recommendedName>
        <fullName evidence="3">SHSP domain-containing protein</fullName>
    </recommendedName>
</protein>
<name>A0ABQ9H3R2_9NEOP</name>
<dbReference type="EMBL" id="JARBHB010000007">
    <property type="protein sequence ID" value="KAJ8878936.1"/>
    <property type="molecule type" value="Genomic_DNA"/>
</dbReference>
<dbReference type="PROSITE" id="PS01031">
    <property type="entry name" value="SHSP"/>
    <property type="match status" value="1"/>
</dbReference>
<dbReference type="CDD" id="cd06526">
    <property type="entry name" value="metazoan_ACD"/>
    <property type="match status" value="1"/>
</dbReference>
<dbReference type="Pfam" id="PF00011">
    <property type="entry name" value="HSP20"/>
    <property type="match status" value="1"/>
</dbReference>
<accession>A0ABQ9H3R2</accession>
<evidence type="ECO:0000313" key="4">
    <source>
        <dbReference type="EMBL" id="KAJ8878936.1"/>
    </source>
</evidence>
<reference evidence="4 5" key="1">
    <citation type="submission" date="2023-02" db="EMBL/GenBank/DDBJ databases">
        <title>LHISI_Scaffold_Assembly.</title>
        <authorList>
            <person name="Stuart O.P."/>
            <person name="Cleave R."/>
            <person name="Magrath M.J.L."/>
            <person name="Mikheyev A.S."/>
        </authorList>
    </citation>
    <scope>NUCLEOTIDE SEQUENCE [LARGE SCALE GENOMIC DNA]</scope>
    <source>
        <strain evidence="4">Daus_M_001</strain>
        <tissue evidence="4">Leg muscle</tissue>
    </source>
</reference>
<organism evidence="4 5">
    <name type="scientific">Dryococelus australis</name>
    <dbReference type="NCBI Taxonomy" id="614101"/>
    <lineage>
        <taxon>Eukaryota</taxon>
        <taxon>Metazoa</taxon>
        <taxon>Ecdysozoa</taxon>
        <taxon>Arthropoda</taxon>
        <taxon>Hexapoda</taxon>
        <taxon>Insecta</taxon>
        <taxon>Pterygota</taxon>
        <taxon>Neoptera</taxon>
        <taxon>Polyneoptera</taxon>
        <taxon>Phasmatodea</taxon>
        <taxon>Verophasmatodea</taxon>
        <taxon>Anareolatae</taxon>
        <taxon>Phasmatidae</taxon>
        <taxon>Eurycanthinae</taxon>
        <taxon>Dryococelus</taxon>
    </lineage>
</organism>
<dbReference type="PANTHER" id="PTHR45640:SF26">
    <property type="entry name" value="RE23625P"/>
    <property type="match status" value="1"/>
</dbReference>
<dbReference type="SUPFAM" id="SSF49764">
    <property type="entry name" value="HSP20-like chaperones"/>
    <property type="match status" value="1"/>
</dbReference>
<comment type="caution">
    <text evidence="4">The sequence shown here is derived from an EMBL/GenBank/DDBJ whole genome shotgun (WGS) entry which is preliminary data.</text>
</comment>
<dbReference type="InterPro" id="IPR008978">
    <property type="entry name" value="HSP20-like_chaperone"/>
</dbReference>
<proteinExistence type="inferred from homology"/>
<dbReference type="InterPro" id="IPR001436">
    <property type="entry name" value="Alpha-crystallin/sHSP_animal"/>
</dbReference>
<gene>
    <name evidence="4" type="ORF">PR048_019539</name>
</gene>
<evidence type="ECO:0000259" key="3">
    <source>
        <dbReference type="PROSITE" id="PS01031"/>
    </source>
</evidence>
<sequence>MRFPKLVPATNLLHKVCLPINDRACRNIWGYPLISQIVRDIERQTDRLERDFLRFSPLRRLLPRQIPIEGSGVKDFRLTLDVQGYKPEEIALALKDGVLCIEAKMERSGEDESKFFQAVVKRKFTLPDNIDAGSLKSFMRNDGILTIEASLKPLENPKELPISKE</sequence>